<dbReference type="CDD" id="cd24048">
    <property type="entry name" value="ASKHA_NBD_FtsA"/>
    <property type="match status" value="1"/>
</dbReference>
<dbReference type="AlphaFoldDB" id="A0A1F6NI40"/>
<sequence length="419" mass="44932">MIKRNKKSEMITGIDIGSTSIRIAIGEYSFNNKGDKDLQIIGAVEVPSTGICRGAISSIEEAISSVSHALEEAQRLVGLYIEHCWVGIGGVEMKSQESRGVISVAKTDGEISPDDIARVIEAAQIVAPPLNYEVMHVIPRSFTVDGQTGIKDPVGMTGTRLEVNTQIIHGLSSQLKNINRTIYRAGPIIDDVVLTIVATGDVVTTKKQRESGVVVADIGGSTTSIIVYEGGDIIHTAILPIGSEHITHDLSLGLCVSNDIAEKIKTKYGNCAPKSVNKRDKITVTNSDGGKEDISLYLISQIINARVVEILEKIDKELNSIGRSRLLPAGAVLTGGGANIKGLVEVGRDTLKLPIAIGYPIDVASITPRSSELIFAGAVGLVKWGSDVNYKPQPGNAFISGFMNKLWSWFRKAIKWLVP</sequence>
<comment type="caution">
    <text evidence="8">The sequence shown here is derived from an EMBL/GenBank/DDBJ whole genome shotgun (WGS) entry which is preliminary data.</text>
</comment>
<proteinExistence type="inferred from homology"/>
<dbReference type="SMART" id="SM00842">
    <property type="entry name" value="FtsA"/>
    <property type="match status" value="1"/>
</dbReference>
<dbReference type="Pfam" id="PF14450">
    <property type="entry name" value="FtsA"/>
    <property type="match status" value="1"/>
</dbReference>
<evidence type="ECO:0000256" key="5">
    <source>
        <dbReference type="HAMAP-Rule" id="MF_02033"/>
    </source>
</evidence>
<dbReference type="PANTHER" id="PTHR32432">
    <property type="entry name" value="CELL DIVISION PROTEIN FTSA-RELATED"/>
    <property type="match status" value="1"/>
</dbReference>
<dbReference type="InterPro" id="IPR043129">
    <property type="entry name" value="ATPase_NBD"/>
</dbReference>
<protein>
    <recommendedName>
        <fullName evidence="5 6">Cell division protein FtsA</fullName>
    </recommendedName>
</protein>
<feature type="domain" description="SHS2" evidence="7">
    <location>
        <begin position="11"/>
        <end position="203"/>
    </location>
</feature>
<keyword evidence="4 5" id="KW-0131">Cell cycle</keyword>
<reference evidence="8 9" key="1">
    <citation type="journal article" date="2016" name="Nat. Commun.">
        <title>Thousands of microbial genomes shed light on interconnected biogeochemical processes in an aquifer system.</title>
        <authorList>
            <person name="Anantharaman K."/>
            <person name="Brown C.T."/>
            <person name="Hug L.A."/>
            <person name="Sharon I."/>
            <person name="Castelle C.J."/>
            <person name="Probst A.J."/>
            <person name="Thomas B.C."/>
            <person name="Singh A."/>
            <person name="Wilkins M.J."/>
            <person name="Karaoz U."/>
            <person name="Brodie E.L."/>
            <person name="Williams K.H."/>
            <person name="Hubbard S.S."/>
            <person name="Banfield J.F."/>
        </authorList>
    </citation>
    <scope>NUCLEOTIDE SEQUENCE [LARGE SCALE GENOMIC DNA]</scope>
</reference>
<organism evidence="8 9">
    <name type="scientific">Candidatus Magasanikbacteria bacterium RIFOXYB1_FULL_40_15</name>
    <dbReference type="NCBI Taxonomy" id="1798697"/>
    <lineage>
        <taxon>Bacteria</taxon>
        <taxon>Candidatus Magasanikiibacteriota</taxon>
    </lineage>
</organism>
<dbReference type="NCBIfam" id="TIGR01174">
    <property type="entry name" value="ftsA"/>
    <property type="match status" value="1"/>
</dbReference>
<name>A0A1F6NI40_9BACT</name>
<gene>
    <name evidence="5" type="primary">ftsA</name>
    <name evidence="8" type="ORF">A2373_02105</name>
</gene>
<evidence type="ECO:0000256" key="6">
    <source>
        <dbReference type="PIRNR" id="PIRNR003101"/>
    </source>
</evidence>
<dbReference type="Gene3D" id="3.30.1490.110">
    <property type="match status" value="1"/>
</dbReference>
<dbReference type="EMBL" id="MFQS01000013">
    <property type="protein sequence ID" value="OGH83433.1"/>
    <property type="molecule type" value="Genomic_DNA"/>
</dbReference>
<keyword evidence="1 5" id="KW-1003">Cell membrane</keyword>
<dbReference type="InterPro" id="IPR020823">
    <property type="entry name" value="Cell_div_FtsA"/>
</dbReference>
<dbReference type="Gene3D" id="3.30.420.40">
    <property type="match status" value="1"/>
</dbReference>
<dbReference type="SUPFAM" id="SSF53067">
    <property type="entry name" value="Actin-like ATPase domain"/>
    <property type="match status" value="2"/>
</dbReference>
<dbReference type="Pfam" id="PF02491">
    <property type="entry name" value="SHS2_FTSA"/>
    <property type="match status" value="1"/>
</dbReference>
<dbReference type="InterPro" id="IPR050696">
    <property type="entry name" value="FtsA/MreB"/>
</dbReference>
<dbReference type="GO" id="GO:0032153">
    <property type="term" value="C:cell division site"/>
    <property type="evidence" value="ECO:0007669"/>
    <property type="project" value="UniProtKB-UniRule"/>
</dbReference>
<evidence type="ECO:0000313" key="9">
    <source>
        <dbReference type="Proteomes" id="UP000176300"/>
    </source>
</evidence>
<dbReference type="STRING" id="1798697.A2373_02105"/>
<dbReference type="PANTHER" id="PTHR32432:SF4">
    <property type="entry name" value="CELL DIVISION PROTEIN FTSA"/>
    <property type="match status" value="1"/>
</dbReference>
<accession>A0A1F6NI40</accession>
<comment type="subcellular location">
    <subcellularLocation>
        <location evidence="5">Cell membrane</location>
        <topology evidence="5">Peripheral membrane protein</topology>
        <orientation evidence="5">Cytoplasmic side</orientation>
    </subcellularLocation>
    <text evidence="5">Localizes to the Z ring in an FtsZ-dependent manner. Targeted to the membrane through a conserved C-terminal amphipathic helix.</text>
</comment>
<evidence type="ECO:0000259" key="7">
    <source>
        <dbReference type="SMART" id="SM00842"/>
    </source>
</evidence>
<dbReference type="PIRSF" id="PIRSF003101">
    <property type="entry name" value="FtsA"/>
    <property type="match status" value="1"/>
</dbReference>
<evidence type="ECO:0000256" key="4">
    <source>
        <dbReference type="ARBA" id="ARBA00023306"/>
    </source>
</evidence>
<evidence type="ECO:0000313" key="8">
    <source>
        <dbReference type="EMBL" id="OGH83433.1"/>
    </source>
</evidence>
<dbReference type="GO" id="GO:0009898">
    <property type="term" value="C:cytoplasmic side of plasma membrane"/>
    <property type="evidence" value="ECO:0007669"/>
    <property type="project" value="UniProtKB-UniRule"/>
</dbReference>
<comment type="function">
    <text evidence="5 6">Cell division protein that is involved in the assembly of the Z ring. May serve as a membrane anchor for the Z ring.</text>
</comment>
<dbReference type="InterPro" id="IPR003494">
    <property type="entry name" value="SHS2_FtsA"/>
</dbReference>
<comment type="similarity">
    <text evidence="5 6">Belongs to the FtsA/MreB family.</text>
</comment>
<comment type="subunit">
    <text evidence="5">Self-interacts. Interacts with FtsZ.</text>
</comment>
<evidence type="ECO:0000256" key="3">
    <source>
        <dbReference type="ARBA" id="ARBA00023136"/>
    </source>
</evidence>
<dbReference type="GO" id="GO:0043093">
    <property type="term" value="P:FtsZ-dependent cytokinesis"/>
    <property type="evidence" value="ECO:0007669"/>
    <property type="project" value="UniProtKB-UniRule"/>
</dbReference>
<dbReference type="Proteomes" id="UP000176300">
    <property type="component" value="Unassembled WGS sequence"/>
</dbReference>
<dbReference type="HAMAP" id="MF_02033">
    <property type="entry name" value="FtsA"/>
    <property type="match status" value="1"/>
</dbReference>
<keyword evidence="2 5" id="KW-0132">Cell division</keyword>
<evidence type="ECO:0000256" key="2">
    <source>
        <dbReference type="ARBA" id="ARBA00022618"/>
    </source>
</evidence>
<evidence type="ECO:0000256" key="1">
    <source>
        <dbReference type="ARBA" id="ARBA00022475"/>
    </source>
</evidence>
<keyword evidence="3 5" id="KW-0472">Membrane</keyword>